<dbReference type="Proteomes" id="UP000017836">
    <property type="component" value="Unassembled WGS sequence"/>
</dbReference>
<evidence type="ECO:0000313" key="2">
    <source>
        <dbReference type="Proteomes" id="UP000017836"/>
    </source>
</evidence>
<keyword evidence="2" id="KW-1185">Reference proteome</keyword>
<dbReference type="EMBL" id="KI392205">
    <property type="protein sequence ID" value="ERN18394.1"/>
    <property type="molecule type" value="Genomic_DNA"/>
</dbReference>
<feature type="non-terminal residue" evidence="1">
    <location>
        <position position="1"/>
    </location>
</feature>
<protein>
    <submittedName>
        <fullName evidence="1">Uncharacterized protein</fullName>
    </submittedName>
</protein>
<reference evidence="2" key="1">
    <citation type="journal article" date="2013" name="Science">
        <title>The Amborella genome and the evolution of flowering plants.</title>
        <authorList>
            <consortium name="Amborella Genome Project"/>
        </authorList>
    </citation>
    <scope>NUCLEOTIDE SEQUENCE [LARGE SCALE GENOMIC DNA]</scope>
</reference>
<sequence>TTKDAYATWVSKNRTAMNTMTETYAREYEVCRTVKEIKDSLKKAYVFSKPKGSRHEAIIRLSHARAVEGGRPRVMMCRNTMTETYAREYEVCRNTMTETREAVEGGRPRAMTRELDAAKMTFDTPTQTTLYFFSTLSASWDIFTANLVSRETQLAFDEVVYFLEAEEERTARKVHVVKCSPDESKVEGKAWTTTHLAQEAYLALG</sequence>
<dbReference type="HOGENOM" id="CLU_1340558_0_0_1"/>
<evidence type="ECO:0000313" key="1">
    <source>
        <dbReference type="EMBL" id="ERN18394.1"/>
    </source>
</evidence>
<proteinExistence type="predicted"/>
<organism evidence="1 2">
    <name type="scientific">Amborella trichopoda</name>
    <dbReference type="NCBI Taxonomy" id="13333"/>
    <lineage>
        <taxon>Eukaryota</taxon>
        <taxon>Viridiplantae</taxon>
        <taxon>Streptophyta</taxon>
        <taxon>Embryophyta</taxon>
        <taxon>Tracheophyta</taxon>
        <taxon>Spermatophyta</taxon>
        <taxon>Magnoliopsida</taxon>
        <taxon>Amborellales</taxon>
        <taxon>Amborellaceae</taxon>
        <taxon>Amborella</taxon>
    </lineage>
</organism>
<accession>U5D7F0</accession>
<gene>
    <name evidence="1" type="ORF">AMTR_s00321p00003480</name>
</gene>
<name>U5D7F0_AMBTC</name>
<dbReference type="AlphaFoldDB" id="U5D7F0"/>